<dbReference type="Gene3D" id="3.40.390.10">
    <property type="entry name" value="Collagenase (Catalytic Domain)"/>
    <property type="match status" value="1"/>
</dbReference>
<organism evidence="2 3">
    <name type="scientific">Pseudomonas brassicacearum</name>
    <dbReference type="NCBI Taxonomy" id="930166"/>
    <lineage>
        <taxon>Bacteria</taxon>
        <taxon>Pseudomonadati</taxon>
        <taxon>Pseudomonadota</taxon>
        <taxon>Gammaproteobacteria</taxon>
        <taxon>Pseudomonadales</taxon>
        <taxon>Pseudomonadaceae</taxon>
        <taxon>Pseudomonas</taxon>
    </lineage>
</organism>
<name>A0A423H9X6_9PSED</name>
<evidence type="ECO:0000259" key="1">
    <source>
        <dbReference type="Pfam" id="PF20178"/>
    </source>
</evidence>
<dbReference type="GO" id="GO:0008237">
    <property type="term" value="F:metallopeptidase activity"/>
    <property type="evidence" value="ECO:0007669"/>
    <property type="project" value="InterPro"/>
</dbReference>
<dbReference type="InterPro" id="IPR046673">
    <property type="entry name" value="ToxA_N"/>
</dbReference>
<feature type="domain" description="Dermonecrotic toxin N-terminal" evidence="1">
    <location>
        <begin position="828"/>
        <end position="1056"/>
    </location>
</feature>
<dbReference type="RefSeq" id="WP_123424766.1">
    <property type="nucleotide sequence ID" value="NZ_MOBJ01000006.1"/>
</dbReference>
<evidence type="ECO:0000313" key="2">
    <source>
        <dbReference type="EMBL" id="RON10024.1"/>
    </source>
</evidence>
<dbReference type="Pfam" id="PF20178">
    <property type="entry name" value="ToxA_N"/>
    <property type="match status" value="1"/>
</dbReference>
<dbReference type="OrthoDB" id="7032306at2"/>
<dbReference type="InterPro" id="IPR024079">
    <property type="entry name" value="MetalloPept_cat_dom_sf"/>
</dbReference>
<proteinExistence type="predicted"/>
<gene>
    <name evidence="2" type="ORF">BK659_08965</name>
</gene>
<dbReference type="Proteomes" id="UP000286071">
    <property type="component" value="Unassembled WGS sequence"/>
</dbReference>
<sequence length="1623" mass="180382">MTAPPLPYFFHEANLASFAKEPGDREKNLGFTTADLKWLNRVYLPTHATRVDGAYPMQVDRVILTPPGKTAIPLAGAFLMSRPAGGEVTLYTPYRGLTKHADLEDLNSKLTQWLGNASRKDELLRYLSIEQRHSLQAFSEPSISTVIVEGGVFQDQESVIELNQSHNIKTMLAELIKTPTLQSMLDETLTIALTKRFPALEQRHTRMDSFVTTAVPVTVDGSGVNQRMVSSLSLSDAVLHLYLTNAWPEGDFRRFSNPAHGISSNDDNQAWEATLKEVAQSLTPRLQSLLDTFWNSPMSSGDSRADFFTQNLRDTYCVDLLLKRQQGILTTEEHQSLMAVCRADTAVQLATSPSIQVEKIRVTALYKHYVELASTLMISIPNVPQTNAFLYSQSRGIETSTDLSQIQNIVLTMMKTKGHEDNLLNFLALEERATFLSLDQKERKIVGVPISGPVFQDLMTEILAKQAQNLQFTLSRYREAQGTVALDVLLDNALDVRTLIDKRLLSTDADTDGRWSTRADQRWNSQPVTVRAESAKQLLAQLSSISAALDLEFERNLVLPQQPKSFEDVQTVTAAFLNLLTPKLANTLSVALRSEVKLRTLSRTLSAVDQAIITTVLDSPVRLQRRVLNGFLPDVFSLAVKAGTATTLLHLANCFMLTERGGLDPYRSGRAILWTPACGFEAFGSLTPLKAELQRRLLDPDERRGLLENLGLYDRMADQTFTLAPLQLVHENFLDHLQKPYAQLDRASIEQALASKLPGNTLKKLLDLIAASVPINGLYRGMSIARSLITQQKIPAWLAKASIGDQVLHAELLQQYLANADDDKDYLSDLTSLTRTAHAELQKQIKTAFKQHDVDPDNVELQFSPRLTATGLTQTLTTFALTHFDELDALPIMKIRSLTEAALPSGLDANYVKKLVRNLKLGEFQQSVLETAFASSNANAASYRTLFAKQLPWQLLHYAHSEKLQERLSERGFNLVAQIMNMPDAIARAALTGANAVIRPLELVATHGAQVAKALGVYLIGPGPGKDGPHVLLAPYSSTHGIKEYESESSLLAELNTTGALQDWVLKCLSTSVRATYKNLWASTHNASSDIRLASNPITGNLLGQLFDDNTNVLARLLGTQSDSDAKSEWQTIKRVFGEDLEQAFTFLSGKLAYPIIVWNSYRAIKTSAEDLQEHKWGSALKAFISGIAQLAMLRQSMEAPPTTAVAEPEPSLEIPTTKRQWQDIDITAPERTRLQRHESIDINLQSLTPASASGLYLHPTTKKYYAPVEGKVYRVEKRGTPWRIVSDRGEGPTLLQNTSKQWILDPTAHAPRYGMLNRLETRTTRRAAMNVEASGMRAIRQLYPVRARLIDEALDLATTYVWNSQRNLQLVKTSVVQTTRVHQLIKDFLGVPAVLPDHVTKLEKVIGDMFGALLDPDLRNVNSERFVVGTSREDPESVFAFTIPNDAGRKLYLLEKFFLPRLDHYRNYMADPSFAIGAHARAVTLIHEFSHLVSNTEDIAYMDSCKPFVDLLGTFSPRAQLLKRELGELQQEALSSRSPLAQLFTIFNSSSGVWEDLGSTTYENTADALKQVLALTGQQTLQTARTTFMNDANVRLAVQLGNADSVALFISHLGRQLDISTP</sequence>
<comment type="caution">
    <text evidence="2">The sequence shown here is derived from an EMBL/GenBank/DDBJ whole genome shotgun (WGS) entry which is preliminary data.</text>
</comment>
<reference evidence="2 3" key="1">
    <citation type="submission" date="2016-10" db="EMBL/GenBank/DDBJ databases">
        <title>Comparative genome analysis of multiple Pseudomonas spp. focuses on biocontrol and plant growth promoting traits.</title>
        <authorList>
            <person name="Tao X.-Y."/>
            <person name="Taylor C.G."/>
        </authorList>
    </citation>
    <scope>NUCLEOTIDE SEQUENCE [LARGE SCALE GENOMIC DNA]</scope>
    <source>
        <strain evidence="2 3">48H11</strain>
    </source>
</reference>
<accession>A0A423H9X6</accession>
<protein>
    <recommendedName>
        <fullName evidence="1">Dermonecrotic toxin N-terminal domain-containing protein</fullName>
    </recommendedName>
</protein>
<evidence type="ECO:0000313" key="3">
    <source>
        <dbReference type="Proteomes" id="UP000286071"/>
    </source>
</evidence>
<dbReference type="EMBL" id="MOBJ01000006">
    <property type="protein sequence ID" value="RON10024.1"/>
    <property type="molecule type" value="Genomic_DNA"/>
</dbReference>